<organism evidence="2 3">
    <name type="scientific">Candidatus Criblamydia sequanensis CRIB-18</name>
    <dbReference type="NCBI Taxonomy" id="1437425"/>
    <lineage>
        <taxon>Bacteria</taxon>
        <taxon>Pseudomonadati</taxon>
        <taxon>Chlamydiota</taxon>
        <taxon>Chlamydiia</taxon>
        <taxon>Parachlamydiales</taxon>
        <taxon>Candidatus Criblamydiaceae</taxon>
        <taxon>Candidatus Criblamydia</taxon>
    </lineage>
</organism>
<dbReference type="SUPFAM" id="SSF48208">
    <property type="entry name" value="Six-hairpin glycosidases"/>
    <property type="match status" value="1"/>
</dbReference>
<dbReference type="Proteomes" id="UP000031552">
    <property type="component" value="Unassembled WGS sequence"/>
</dbReference>
<dbReference type="SUPFAM" id="SSF52833">
    <property type="entry name" value="Thioredoxin-like"/>
    <property type="match status" value="1"/>
</dbReference>
<feature type="domain" description="Spermatogenesis-associated protein 20-like TRX" evidence="1">
    <location>
        <begin position="7"/>
        <end position="169"/>
    </location>
</feature>
<reference evidence="2" key="1">
    <citation type="submission" date="2013-12" db="EMBL/GenBank/DDBJ databases">
        <authorList>
            <person name="Linke B."/>
        </authorList>
    </citation>
    <scope>NUCLEOTIDE SEQUENCE [LARGE SCALE GENOMIC DNA]</scope>
    <source>
        <strain evidence="2">CRIB-18</strain>
    </source>
</reference>
<dbReference type="eggNOG" id="COG1331">
    <property type="taxonomic scope" value="Bacteria"/>
</dbReference>
<evidence type="ECO:0000313" key="3">
    <source>
        <dbReference type="Proteomes" id="UP000031552"/>
    </source>
</evidence>
<reference evidence="2" key="2">
    <citation type="submission" date="2014-09" db="EMBL/GenBank/DDBJ databases">
        <title>Criblamydia sequanensis harbors a mega-plasmid encoding arsenite resistance.</title>
        <authorList>
            <person name="Bertelli C."/>
            <person name="Goesmann A."/>
            <person name="Greub G."/>
        </authorList>
    </citation>
    <scope>NUCLEOTIDE SEQUENCE [LARGE SCALE GENOMIC DNA]</scope>
    <source>
        <strain evidence="2">CRIB-18</strain>
    </source>
</reference>
<accession>A0A090DX24</accession>
<name>A0A090DX24_9BACT</name>
<keyword evidence="3" id="KW-1185">Reference proteome</keyword>
<evidence type="ECO:0000313" key="2">
    <source>
        <dbReference type="EMBL" id="CDR33384.1"/>
    </source>
</evidence>
<protein>
    <recommendedName>
        <fullName evidence="1">Spermatogenesis-associated protein 20-like TRX domain-containing protein</fullName>
    </recommendedName>
</protein>
<dbReference type="RefSeq" id="WP_041016886.1">
    <property type="nucleotide sequence ID" value="NZ_CCEJ010000003.1"/>
</dbReference>
<evidence type="ECO:0000259" key="1">
    <source>
        <dbReference type="Pfam" id="PF03190"/>
    </source>
</evidence>
<dbReference type="PIRSF" id="PIRSF006402">
    <property type="entry name" value="UCP006402_thioredoxin"/>
    <property type="match status" value="1"/>
</dbReference>
<sequence length="689" mass="80010">MQQPRYTNRLIHEKSPYLLQHAHNPVDWYPWGEEAFNTAKENDKPILLSIGYSTCHWCHVMEKESFEDPEIAEMLNETFINIKIDREELPEVDSLYMEFAQSMMSGAAGWPLNVILTPSLEPFFAATYMPPTSKHGLMGISELVQRIRHIWWSDDRKKILSQAERIVEVFQDNAHTKGIDFPKKDVIDSTIDILLKLADPVYGGMKGVPKFPIGYQYNFLLRFAKTTGDGRSFFFVQRTLDMMHRGGIFDHLAGGFSRYSVDEHWLIPHFEKMLYDNALLIFSYLETWQAGKQPLYKKVAQEIIEYILTTMTNSLGGFYSAEDADSEGKEGYYYTWEEEEIKKILGQEESEFFVEYYGVTHEGNFEGRNILNTPVPLPEFASHKGADFHALEELLTLQKQALLEERGTRVKPIKDDKIITAWNGLTIFSLAEAGRAFGEERYLQAAENSAQFIYKYLWKEGILYRRWRDNEPRYQGSLDDYAYLIHGLISLFEADRGVFYLKWALALTNILQNEFKEENGAYFSSGKEHQHLLIRRCLFADGAEPSANAVHAENLIRLYQITLNPNYLEQAEDIFKAVNKYLDVYSPGYCYHLIALQRYYNTRMPTFIIALNEKEDNKDRILQLIYQNFIPHKAIIVKRVQDEELTSLLPYIRDKVPIDGKTTLYTCYQGVCLKPLSNLEEISKALEKQ</sequence>
<dbReference type="InterPro" id="IPR036249">
    <property type="entry name" value="Thioredoxin-like_sf"/>
</dbReference>
<dbReference type="EMBL" id="CCEJ010000003">
    <property type="protein sequence ID" value="CDR33384.1"/>
    <property type="molecule type" value="Genomic_DNA"/>
</dbReference>
<dbReference type="Gene3D" id="1.50.10.20">
    <property type="match status" value="1"/>
</dbReference>
<dbReference type="InterPro" id="IPR008928">
    <property type="entry name" value="6-hairpin_glycosidase_sf"/>
</dbReference>
<dbReference type="AlphaFoldDB" id="A0A090DX24"/>
<dbReference type="InterPro" id="IPR024705">
    <property type="entry name" value="Ssp411"/>
</dbReference>
<dbReference type="Gene3D" id="3.40.30.10">
    <property type="entry name" value="Glutaredoxin"/>
    <property type="match status" value="1"/>
</dbReference>
<dbReference type="PANTHER" id="PTHR42899">
    <property type="entry name" value="SPERMATOGENESIS-ASSOCIATED PROTEIN 20"/>
    <property type="match status" value="1"/>
</dbReference>
<dbReference type="OrthoDB" id="9762614at2"/>
<dbReference type="Pfam" id="PF03190">
    <property type="entry name" value="Thioredox_DsbH"/>
    <property type="match status" value="1"/>
</dbReference>
<dbReference type="STRING" id="1437425.CSEC_0550"/>
<dbReference type="PANTHER" id="PTHR42899:SF1">
    <property type="entry name" value="SPERMATOGENESIS-ASSOCIATED PROTEIN 20"/>
    <property type="match status" value="1"/>
</dbReference>
<proteinExistence type="predicted"/>
<dbReference type="InterPro" id="IPR004879">
    <property type="entry name" value="Ssp411-like_TRX"/>
</dbReference>
<comment type="caution">
    <text evidence="2">The sequence shown here is derived from an EMBL/GenBank/DDBJ whole genome shotgun (WGS) entry which is preliminary data.</text>
</comment>
<dbReference type="GO" id="GO:0005975">
    <property type="term" value="P:carbohydrate metabolic process"/>
    <property type="evidence" value="ECO:0007669"/>
    <property type="project" value="InterPro"/>
</dbReference>
<dbReference type="CDD" id="cd02955">
    <property type="entry name" value="SSP411"/>
    <property type="match status" value="1"/>
</dbReference>
<gene>
    <name evidence="2" type="ORF">CSEC_0550</name>
</gene>